<evidence type="ECO:0000313" key="1">
    <source>
        <dbReference type="EMBL" id="AUX37951.1"/>
    </source>
</evidence>
<proteinExistence type="predicted"/>
<sequence length="33" mass="3359">MGFLGSAALRFATGTPPLSLCLLEFSGLGFRAG</sequence>
<dbReference type="AlphaFoldDB" id="A0A4P2R5L3"/>
<name>A0A4P2R5L3_SORCE</name>
<evidence type="ECO:0000313" key="2">
    <source>
        <dbReference type="Proteomes" id="UP000295497"/>
    </source>
</evidence>
<dbReference type="Proteomes" id="UP000295497">
    <property type="component" value="Chromosome"/>
</dbReference>
<protein>
    <submittedName>
        <fullName evidence="1">Uncharacterized protein</fullName>
    </submittedName>
</protein>
<organism evidence="1 2">
    <name type="scientific">Sorangium cellulosum</name>
    <name type="common">Polyangium cellulosum</name>
    <dbReference type="NCBI Taxonomy" id="56"/>
    <lineage>
        <taxon>Bacteria</taxon>
        <taxon>Pseudomonadati</taxon>
        <taxon>Myxococcota</taxon>
        <taxon>Polyangia</taxon>
        <taxon>Polyangiales</taxon>
        <taxon>Polyangiaceae</taxon>
        <taxon>Sorangium</taxon>
    </lineage>
</organism>
<dbReference type="EMBL" id="CP012672">
    <property type="protein sequence ID" value="AUX37951.1"/>
    <property type="molecule type" value="Genomic_DNA"/>
</dbReference>
<gene>
    <name evidence="1" type="ORF">SOCE836_101890</name>
</gene>
<accession>A0A4P2R5L3</accession>
<reference evidence="1 2" key="1">
    <citation type="submission" date="2015-09" db="EMBL/GenBank/DDBJ databases">
        <title>Sorangium comparison.</title>
        <authorList>
            <person name="Zaburannyi N."/>
            <person name="Bunk B."/>
            <person name="Overmann J."/>
            <person name="Mueller R."/>
        </authorList>
    </citation>
    <scope>NUCLEOTIDE SEQUENCE [LARGE SCALE GENOMIC DNA]</scope>
    <source>
        <strain evidence="1 2">So ce836</strain>
    </source>
</reference>